<evidence type="ECO:0000313" key="3">
    <source>
        <dbReference type="Proteomes" id="UP001355207"/>
    </source>
</evidence>
<feature type="compositionally biased region" description="Basic and acidic residues" evidence="1">
    <location>
        <begin position="702"/>
        <end position="718"/>
    </location>
</feature>
<feature type="compositionally biased region" description="Polar residues" evidence="1">
    <location>
        <begin position="897"/>
        <end position="906"/>
    </location>
</feature>
<feature type="compositionally biased region" description="Low complexity" evidence="1">
    <location>
        <begin position="1229"/>
        <end position="1238"/>
    </location>
</feature>
<feature type="compositionally biased region" description="Low complexity" evidence="1">
    <location>
        <begin position="535"/>
        <end position="545"/>
    </location>
</feature>
<feature type="compositionally biased region" description="Basic and acidic residues" evidence="1">
    <location>
        <begin position="89"/>
        <end position="109"/>
    </location>
</feature>
<feature type="region of interest" description="Disordered" evidence="1">
    <location>
        <begin position="521"/>
        <end position="554"/>
    </location>
</feature>
<feature type="compositionally biased region" description="Polar residues" evidence="1">
    <location>
        <begin position="1052"/>
        <end position="1073"/>
    </location>
</feature>
<feature type="compositionally biased region" description="Basic and acidic residues" evidence="1">
    <location>
        <begin position="312"/>
        <end position="324"/>
    </location>
</feature>
<dbReference type="RefSeq" id="XP_066077360.1">
    <property type="nucleotide sequence ID" value="XM_066221263.1"/>
</dbReference>
<feature type="compositionally biased region" description="Polar residues" evidence="1">
    <location>
        <begin position="1101"/>
        <end position="1114"/>
    </location>
</feature>
<feature type="compositionally biased region" description="Pro residues" evidence="1">
    <location>
        <begin position="1"/>
        <end position="21"/>
    </location>
</feature>
<feature type="compositionally biased region" description="Acidic residues" evidence="1">
    <location>
        <begin position="1115"/>
        <end position="1127"/>
    </location>
</feature>
<evidence type="ECO:0000313" key="2">
    <source>
        <dbReference type="EMBL" id="WWC90597.1"/>
    </source>
</evidence>
<keyword evidence="3" id="KW-1185">Reference proteome</keyword>
<feature type="region of interest" description="Disordered" evidence="1">
    <location>
        <begin position="1215"/>
        <end position="1260"/>
    </location>
</feature>
<proteinExistence type="predicted"/>
<feature type="region of interest" description="Disordered" evidence="1">
    <location>
        <begin position="849"/>
        <end position="907"/>
    </location>
</feature>
<dbReference type="GeneID" id="91096203"/>
<feature type="region of interest" description="Disordered" evidence="1">
    <location>
        <begin position="978"/>
        <end position="1020"/>
    </location>
</feature>
<feature type="compositionally biased region" description="Low complexity" evidence="1">
    <location>
        <begin position="803"/>
        <end position="820"/>
    </location>
</feature>
<feature type="compositionally biased region" description="Low complexity" evidence="1">
    <location>
        <begin position="881"/>
        <end position="895"/>
    </location>
</feature>
<feature type="compositionally biased region" description="Polar residues" evidence="1">
    <location>
        <begin position="857"/>
        <end position="880"/>
    </location>
</feature>
<feature type="compositionally biased region" description="Polar residues" evidence="1">
    <location>
        <begin position="768"/>
        <end position="780"/>
    </location>
</feature>
<feature type="region of interest" description="Disordered" evidence="1">
    <location>
        <begin position="303"/>
        <end position="337"/>
    </location>
</feature>
<dbReference type="EMBL" id="CP144104">
    <property type="protein sequence ID" value="WWC90597.1"/>
    <property type="molecule type" value="Genomic_DNA"/>
</dbReference>
<dbReference type="AlphaFoldDB" id="A0AAX4K111"/>
<feature type="region of interest" description="Disordered" evidence="1">
    <location>
        <begin position="1"/>
        <end position="72"/>
    </location>
</feature>
<feature type="compositionally biased region" description="Polar residues" evidence="1">
    <location>
        <begin position="1000"/>
        <end position="1020"/>
    </location>
</feature>
<organism evidence="2 3">
    <name type="scientific">Kwoniella dendrophila CBS 6074</name>
    <dbReference type="NCBI Taxonomy" id="1295534"/>
    <lineage>
        <taxon>Eukaryota</taxon>
        <taxon>Fungi</taxon>
        <taxon>Dikarya</taxon>
        <taxon>Basidiomycota</taxon>
        <taxon>Agaricomycotina</taxon>
        <taxon>Tremellomycetes</taxon>
        <taxon>Tremellales</taxon>
        <taxon>Cryptococcaceae</taxon>
        <taxon>Kwoniella</taxon>
    </lineage>
</organism>
<sequence>MLPVPAPETPPRRPLSVPPSPSVSSPNPFDTPTTSRFQLPINPSHTTPASLLPDSVSTTTADSPDTEVITVDIAERNSSEYIYALDLATSEKDKEKGRRDRSMNMKDTVKTTSPTSGTKLVQRNGLTNGSSRPLRPSVAPLTLNEDDEGIEEMIDQSHPLSAFKTTTSQLSSPASQRSPNQIHLNLDQSYWRWSNATSSVAQTEQNPFQSPPAPSSTYASSGTTQPPEQDKSFLRMTRTTIFSDFSAPSTVPDIPDPTTLPIPFLEPSNCNGMTLLSAIPESAIIPNQRPKITHYSTSPANINVCEEDDDKNDGKLRSNNEKRSSAGTFGYKNPRSSMVTSLRSNSYEISQQIYPRINPFQASSPPPVKSQLVNIHDRSKTSRPLSMSSAGGETIMSDSAYSGRALDDTALEARKALGVFTPPKGKVIHKHQETEVEINNYLKKASEINERRIMPTDICASPPKNGMKSAVELDEENEAIARKMQNRGSKIERMLGKDAEYARTTMEIDRKAIASVIEQNATPSSLPPPLRAHKASASNSNVVNSLSPTSLPRHNRSHTVAQAESLASPVLTSHTNSHLRSSSIDSLPSLHPSISDSVNTLSGLISSTPSKLKQDDKFVPSTKINVGRFTDIQARNDLTPEQRAILLRRTKKLEQMLGEALPENQVEKLVIEPVNTGSTYMTKNSEDAWPKTPPSSSKGGRRTPEWERDDCIPNRIKDSSSANQTHSRSKSSLADKAKAALGLGPDRSIPNGGRSDEGKDHLKVYVSRSLQESHTVSRGNPFNGRSGGGINRQSNSPPDKGNSQTSSPTTPGTATTMGSSNWPGNEHEEETIRKNRRLQLAKLHRLLGTPIPPELLNPSNPTSPSFASRFNFNNPSPQNHISNRSPSPSESSYISFEDTTTPSKWSSRLKVPINSSSFRKRGNSSPAQLVADNQSFIDFDQSKSKGSLSKEEKSLARKRAAKLEYVLGDKPPTEYVYRSSQYSTLPSPRLNMPQEDRSKTPTPSTQGSITRLNDSIPTDNRGSAYDAYSASLEGLLYLVENDQSRLGEMMDSLSNISPPTSPKRSSPHTNTGNIHRHNHSDSRSFDSSIIIQNPPSPLIDTPQSPTRSFMSVDNTENDDFLDFDEPDSPSRADKARRRRTAGKLTQFCGESINSSISPPPPPPPKLAKTRIETLDGILNELWKNIQLLDIKKGEIKKDEKKNLENLLDLLNNKSKEKNGWMGSNDTSDNNNNNNNKNKFGIQRQREKERPKGGKGNWEMI</sequence>
<feature type="compositionally biased region" description="Polar residues" evidence="1">
    <location>
        <begin position="30"/>
        <end position="63"/>
    </location>
</feature>
<feature type="region of interest" description="Disordered" evidence="1">
    <location>
        <begin position="197"/>
        <end position="231"/>
    </location>
</feature>
<feature type="compositionally biased region" description="Basic and acidic residues" evidence="1">
    <location>
        <begin position="754"/>
        <end position="763"/>
    </location>
</feature>
<accession>A0AAX4K111</accession>
<feature type="region of interest" description="Disordered" evidence="1">
    <location>
        <begin position="679"/>
        <end position="831"/>
    </location>
</feature>
<feature type="region of interest" description="Disordered" evidence="1">
    <location>
        <begin position="89"/>
        <end position="140"/>
    </location>
</feature>
<protein>
    <submittedName>
        <fullName evidence="2">Uncharacterized protein</fullName>
    </submittedName>
</protein>
<gene>
    <name evidence="2" type="ORF">L201_005533</name>
</gene>
<feature type="compositionally biased region" description="Polar residues" evidence="1">
    <location>
        <begin position="110"/>
        <end position="131"/>
    </location>
</feature>
<feature type="compositionally biased region" description="Polar residues" evidence="1">
    <location>
        <begin position="197"/>
        <end position="208"/>
    </location>
</feature>
<dbReference type="Proteomes" id="UP001355207">
    <property type="component" value="Chromosome 7"/>
</dbReference>
<reference evidence="2 3" key="1">
    <citation type="submission" date="2024-01" db="EMBL/GenBank/DDBJ databases">
        <title>Comparative genomics of Cryptococcus and Kwoniella reveals pathogenesis evolution and contrasting modes of karyotype evolution via chromosome fusion or intercentromeric recombination.</title>
        <authorList>
            <person name="Coelho M.A."/>
            <person name="David-Palma M."/>
            <person name="Shea T."/>
            <person name="Bowers K."/>
            <person name="McGinley-Smith S."/>
            <person name="Mohammad A.W."/>
            <person name="Gnirke A."/>
            <person name="Yurkov A.M."/>
            <person name="Nowrousian M."/>
            <person name="Sun S."/>
            <person name="Cuomo C.A."/>
            <person name="Heitman J."/>
        </authorList>
    </citation>
    <scope>NUCLEOTIDE SEQUENCE [LARGE SCALE GENOMIC DNA]</scope>
    <source>
        <strain evidence="2 3">CBS 6074</strain>
    </source>
</reference>
<name>A0AAX4K111_9TREE</name>
<feature type="compositionally biased region" description="Low complexity" evidence="1">
    <location>
        <begin position="215"/>
        <end position="224"/>
    </location>
</feature>
<evidence type="ECO:0000256" key="1">
    <source>
        <dbReference type="SAM" id="MobiDB-lite"/>
    </source>
</evidence>
<feature type="region of interest" description="Disordered" evidence="1">
    <location>
        <begin position="1050"/>
        <end position="1140"/>
    </location>
</feature>